<dbReference type="PANTHER" id="PTHR32060:SF22">
    <property type="entry name" value="CARBOXYL-TERMINAL-PROCESSING PEPTIDASE 3, CHLOROPLASTIC"/>
    <property type="match status" value="1"/>
</dbReference>
<keyword evidence="4" id="KW-1185">Reference proteome</keyword>
<evidence type="ECO:0000313" key="4">
    <source>
        <dbReference type="Proteomes" id="UP000683246"/>
    </source>
</evidence>
<dbReference type="InterPro" id="IPR005151">
    <property type="entry name" value="Tail-specific_protease"/>
</dbReference>
<dbReference type="EMBL" id="CP058649">
    <property type="protein sequence ID" value="QUI22383.1"/>
    <property type="molecule type" value="Genomic_DNA"/>
</dbReference>
<gene>
    <name evidence="3" type="ORF">HZI73_08745</name>
</gene>
<evidence type="ECO:0000256" key="1">
    <source>
        <dbReference type="SAM" id="SignalP"/>
    </source>
</evidence>
<dbReference type="GO" id="GO:0008236">
    <property type="term" value="F:serine-type peptidase activity"/>
    <property type="evidence" value="ECO:0007669"/>
    <property type="project" value="InterPro"/>
</dbReference>
<dbReference type="GO" id="GO:0006508">
    <property type="term" value="P:proteolysis"/>
    <property type="evidence" value="ECO:0007669"/>
    <property type="project" value="InterPro"/>
</dbReference>
<dbReference type="Proteomes" id="UP000683246">
    <property type="component" value="Chromosome"/>
</dbReference>
<dbReference type="GO" id="GO:0004175">
    <property type="term" value="F:endopeptidase activity"/>
    <property type="evidence" value="ECO:0007669"/>
    <property type="project" value="TreeGrafter"/>
</dbReference>
<dbReference type="Pfam" id="PF03572">
    <property type="entry name" value="Peptidase_S41"/>
    <property type="match status" value="1"/>
</dbReference>
<sequence length="700" mass="79132">MKTKMKTKCMMIFILCMLLQTNVYAQENCWPIQGKNYGDDLLYGPDDLVYNKILDKKEPFLGYAITGDQHSEILAITSGVVKSINVSFSPDFYRVFSFDNVDEGRQIMKKHQYNTKFLTMEVWIKMEDGMIVTYTGIEPDTVLVNVGDQVKAGTCLGKMGHANKLIEDYCLIVKGSYKGKTKVPKIFSGSQNDGNTVQDVNEGHGNLEKDYRSTKLTVQELKDIFKVFKESLYEGHPALTEYVTPSTLADAFDDIETQLNSPMTANELFLILNEIIHLIQDNHTYIDKKYLRDETKLYNKPYDFPVKLGVIDKKCYVLARYAEIEGLQVGDEIVAINDEPMKGIISKLSQGSGTGDGYIEGFEEQFLFTEAKHLSSGFEILYDMVYMPSAGDPLVLTTKSGKDIPWVLKKENKPAKEPTKWVPYEVQELDQDVTHLRINGMSMDEKTILEIEDILLHTTSQNLILDLRKNPGGSAETIHKLFSYFAEDEFKVAKGHEVKHNGIYGFFKYTDNMIPNSQPYSHYKADKNGDCYYMDAHTHPEVFPTYKPNENGIYTGNVYVLTSELTGSAACILASLFHEHDRGLIIGQEGAGGYHMMCGLDFSKVMLGHSSGLILHMPMIKIISANSAKDISYGRGVIPDVIVTRSIESELSHEDTVVGTAIALIHDNDKRIDSILRNRMVIKRVIRSVWDDFKRIVQSF</sequence>
<name>A0A8J8MJF2_9FIRM</name>
<protein>
    <recommendedName>
        <fullName evidence="2">Tail specific protease domain-containing protein</fullName>
    </recommendedName>
</protein>
<feature type="signal peptide" evidence="1">
    <location>
        <begin position="1"/>
        <end position="25"/>
    </location>
</feature>
<dbReference type="KEGG" id="vpy:HZI73_08745"/>
<dbReference type="SMART" id="SM00245">
    <property type="entry name" value="TSPc"/>
    <property type="match status" value="1"/>
</dbReference>
<dbReference type="AlphaFoldDB" id="A0A8J8MJF2"/>
<organism evidence="3 4">
    <name type="scientific">Vallitalea pronyensis</name>
    <dbReference type="NCBI Taxonomy" id="1348613"/>
    <lineage>
        <taxon>Bacteria</taxon>
        <taxon>Bacillati</taxon>
        <taxon>Bacillota</taxon>
        <taxon>Clostridia</taxon>
        <taxon>Lachnospirales</taxon>
        <taxon>Vallitaleaceae</taxon>
        <taxon>Vallitalea</taxon>
    </lineage>
</organism>
<dbReference type="PANTHER" id="PTHR32060">
    <property type="entry name" value="TAIL-SPECIFIC PROTEASE"/>
    <property type="match status" value="1"/>
</dbReference>
<dbReference type="Gene3D" id="2.70.70.10">
    <property type="entry name" value="Glucose Permease (Domain IIA)"/>
    <property type="match status" value="1"/>
</dbReference>
<accession>A0A8J8MJF2</accession>
<feature type="domain" description="Tail specific protease" evidence="2">
    <location>
        <begin position="401"/>
        <end position="644"/>
    </location>
</feature>
<evidence type="ECO:0000313" key="3">
    <source>
        <dbReference type="EMBL" id="QUI22383.1"/>
    </source>
</evidence>
<dbReference type="Gene3D" id="3.90.226.10">
    <property type="entry name" value="2-enoyl-CoA Hydratase, Chain A, domain 1"/>
    <property type="match status" value="1"/>
</dbReference>
<dbReference type="InterPro" id="IPR011055">
    <property type="entry name" value="Dup_hybrid_motif"/>
</dbReference>
<dbReference type="RefSeq" id="WP_212697867.1">
    <property type="nucleotide sequence ID" value="NZ_CP058649.1"/>
</dbReference>
<dbReference type="SUPFAM" id="SSF52096">
    <property type="entry name" value="ClpP/crotonase"/>
    <property type="match status" value="1"/>
</dbReference>
<evidence type="ECO:0000259" key="2">
    <source>
        <dbReference type="SMART" id="SM00245"/>
    </source>
</evidence>
<proteinExistence type="predicted"/>
<feature type="chain" id="PRO_5035282377" description="Tail specific protease domain-containing protein" evidence="1">
    <location>
        <begin position="26"/>
        <end position="700"/>
    </location>
</feature>
<dbReference type="InterPro" id="IPR029045">
    <property type="entry name" value="ClpP/crotonase-like_dom_sf"/>
</dbReference>
<keyword evidence="1" id="KW-0732">Signal</keyword>
<reference evidence="3" key="1">
    <citation type="submission" date="2020-07" db="EMBL/GenBank/DDBJ databases">
        <title>Vallitalea pronyensis genome.</title>
        <authorList>
            <person name="Postec A."/>
        </authorList>
    </citation>
    <scope>NUCLEOTIDE SEQUENCE</scope>
    <source>
        <strain evidence="3">FatNI3</strain>
    </source>
</reference>